<comment type="caution">
    <text evidence="1">The sequence shown here is derived from an EMBL/GenBank/DDBJ whole genome shotgun (WGS) entry which is preliminary data.</text>
</comment>
<organism evidence="1 2">
    <name type="scientific">Mucilaginibacter yixingensis</name>
    <dbReference type="NCBI Taxonomy" id="1295612"/>
    <lineage>
        <taxon>Bacteria</taxon>
        <taxon>Pseudomonadati</taxon>
        <taxon>Bacteroidota</taxon>
        <taxon>Sphingobacteriia</taxon>
        <taxon>Sphingobacteriales</taxon>
        <taxon>Sphingobacteriaceae</taxon>
        <taxon>Mucilaginibacter</taxon>
    </lineage>
</organism>
<protein>
    <submittedName>
        <fullName evidence="1">Uncharacterized protein</fullName>
    </submittedName>
</protein>
<sequence length="63" mass="7439">MAATTLSNGHESTDDHHVVICKKCHKELERVNRDSFVRVFLSWLPLKKYFCTRCLRSRYILGK</sequence>
<dbReference type="EMBL" id="QAOQ01000007">
    <property type="protein sequence ID" value="PTQ94142.1"/>
    <property type="molecule type" value="Genomic_DNA"/>
</dbReference>
<name>A0A2T5J6H5_9SPHI</name>
<evidence type="ECO:0000313" key="2">
    <source>
        <dbReference type="Proteomes" id="UP000244168"/>
    </source>
</evidence>
<accession>A0A2T5J6H5</accession>
<gene>
    <name evidence="1" type="ORF">C8P68_107207</name>
</gene>
<proteinExistence type="predicted"/>
<reference evidence="1 2" key="1">
    <citation type="submission" date="2018-04" db="EMBL/GenBank/DDBJ databases">
        <title>Genomic Encyclopedia of Archaeal and Bacterial Type Strains, Phase II (KMG-II): from individual species to whole genera.</title>
        <authorList>
            <person name="Goeker M."/>
        </authorList>
    </citation>
    <scope>NUCLEOTIDE SEQUENCE [LARGE SCALE GENOMIC DNA]</scope>
    <source>
        <strain evidence="1 2">DSM 26809</strain>
    </source>
</reference>
<evidence type="ECO:0000313" key="1">
    <source>
        <dbReference type="EMBL" id="PTQ94142.1"/>
    </source>
</evidence>
<dbReference type="AlphaFoldDB" id="A0A2T5J6H5"/>
<dbReference type="Proteomes" id="UP000244168">
    <property type="component" value="Unassembled WGS sequence"/>
</dbReference>
<keyword evidence="2" id="KW-1185">Reference proteome</keyword>